<comment type="caution">
    <text evidence="1">The sequence shown here is derived from an EMBL/GenBank/DDBJ whole genome shotgun (WGS) entry which is preliminary data.</text>
</comment>
<keyword evidence="1" id="KW-0489">Methyltransferase</keyword>
<dbReference type="SUPFAM" id="SSF53335">
    <property type="entry name" value="S-adenosyl-L-methionine-dependent methyltransferases"/>
    <property type="match status" value="1"/>
</dbReference>
<dbReference type="Pfam" id="PF02353">
    <property type="entry name" value="CMAS"/>
    <property type="match status" value="1"/>
</dbReference>
<dbReference type="Proteomes" id="UP000664277">
    <property type="component" value="Unassembled WGS sequence"/>
</dbReference>
<dbReference type="CDD" id="cd02440">
    <property type="entry name" value="AdoMet_MTases"/>
    <property type="match status" value="1"/>
</dbReference>
<organism evidence="1 2">
    <name type="scientific">Candidatus Obscuribacter phosphatis</name>
    <dbReference type="NCBI Taxonomy" id="1906157"/>
    <lineage>
        <taxon>Bacteria</taxon>
        <taxon>Bacillati</taxon>
        <taxon>Candidatus Melainabacteria</taxon>
        <taxon>Candidatus Obscuribacterales</taxon>
        <taxon>Candidatus Obscuribacteraceae</taxon>
        <taxon>Candidatus Obscuribacter</taxon>
    </lineage>
</organism>
<dbReference type="AlphaFoldDB" id="A0A8J7P908"/>
<name>A0A8J7P908_9BACT</name>
<proteinExistence type="predicted"/>
<accession>A0A8J7P908</accession>
<dbReference type="PANTHER" id="PTHR43832:SF1">
    <property type="entry name" value="S-ADENOSYL-L-METHIONINE-DEPENDENT METHYLTRANSFERASES SUPERFAMILY PROTEIN"/>
    <property type="match status" value="1"/>
</dbReference>
<dbReference type="GO" id="GO:0008168">
    <property type="term" value="F:methyltransferase activity"/>
    <property type="evidence" value="ECO:0007669"/>
    <property type="project" value="UniProtKB-KW"/>
</dbReference>
<evidence type="ECO:0000313" key="1">
    <source>
        <dbReference type="EMBL" id="MBN8659302.1"/>
    </source>
</evidence>
<sequence length="383" mass="44320">MSSNQVSIEQVAKAKSVGKANGSQGGDFKPDFEKLSEPGTESWIYELLALNILPDWLIRLGVRNMLATKIKEESASDAELAKRLDKMVEELGRMPVAIATESANEQHYMVPTSFFQYCLGPRLKYSCAYYEREDMTLAEAEEAMLSLTCARAEIEDGMEILELGCGWGSLTLYMAERFPGARITAVSNSSTQRAHIESRVKALGLNNVRVLTCDMNDFHYEGQADRVVSVEMFEHMKNYKELMKRVYGWLKPGGKLFVHVFSHKRFCYHYQDKDGSDWLTRNFFEGGIMPSCQLLTRFQDHMKLEAQFEVNGRHYQKTARHWLENMDKNKKNIMPLLASTYGAKHQVRWWVFWRLFYIACEELWGFKGGEEWNVSHYRFVRPV</sequence>
<keyword evidence="1" id="KW-0808">Transferase</keyword>
<dbReference type="EMBL" id="JAFLCK010000003">
    <property type="protein sequence ID" value="MBN8659302.1"/>
    <property type="molecule type" value="Genomic_DNA"/>
</dbReference>
<reference evidence="1" key="1">
    <citation type="submission" date="2021-02" db="EMBL/GenBank/DDBJ databases">
        <title>Genome-Resolved Metagenomics of a Microbial Community Performing Photosynthetic Biological Nutrient Removal.</title>
        <authorList>
            <person name="Mcdaniel E.A."/>
        </authorList>
    </citation>
    <scope>NUCLEOTIDE SEQUENCE</scope>
    <source>
        <strain evidence="1">UWPOB_OBS1</strain>
    </source>
</reference>
<dbReference type="Gene3D" id="3.40.50.150">
    <property type="entry name" value="Vaccinia Virus protein VP39"/>
    <property type="match status" value="1"/>
</dbReference>
<dbReference type="InterPro" id="IPR029063">
    <property type="entry name" value="SAM-dependent_MTases_sf"/>
</dbReference>
<dbReference type="FunFam" id="3.40.50.150:FF:000554">
    <property type="entry name" value="Cation-transporting ATPase"/>
    <property type="match status" value="1"/>
</dbReference>
<dbReference type="PANTHER" id="PTHR43832">
    <property type="match status" value="1"/>
</dbReference>
<gene>
    <name evidence="1" type="ORF">J0M35_02990</name>
</gene>
<evidence type="ECO:0000313" key="2">
    <source>
        <dbReference type="Proteomes" id="UP000664277"/>
    </source>
</evidence>
<dbReference type="GO" id="GO:0032259">
    <property type="term" value="P:methylation"/>
    <property type="evidence" value="ECO:0007669"/>
    <property type="project" value="UniProtKB-KW"/>
</dbReference>
<protein>
    <submittedName>
        <fullName evidence="1">Class I SAM-dependent methyltransferase</fullName>
    </submittedName>
</protein>